<proteinExistence type="predicted"/>
<evidence type="ECO:0000313" key="2">
    <source>
        <dbReference type="Proteomes" id="UP000198668"/>
    </source>
</evidence>
<dbReference type="InterPro" id="IPR021377">
    <property type="entry name" value="DUF3006"/>
</dbReference>
<dbReference type="RefSeq" id="WP_047390748.1">
    <property type="nucleotide sequence ID" value="NZ_FOQE01000007.1"/>
</dbReference>
<dbReference type="EMBL" id="FOQE01000007">
    <property type="protein sequence ID" value="SFH62953.1"/>
    <property type="molecule type" value="Genomic_DNA"/>
</dbReference>
<dbReference type="AlphaFoldDB" id="A0A1I3BL31"/>
<reference evidence="1 2" key="1">
    <citation type="submission" date="2016-10" db="EMBL/GenBank/DDBJ databases">
        <authorList>
            <person name="de Groot N.N."/>
        </authorList>
    </citation>
    <scope>NUCLEOTIDE SEQUENCE [LARGE SCALE GENOMIC DNA]</scope>
    <source>
        <strain evidence="1 2">DSM 27630</strain>
    </source>
</reference>
<accession>A0A1I3BL31</accession>
<gene>
    <name evidence="1" type="ORF">SAMN04489868_10774</name>
</gene>
<name>A0A1I3BL31_9LACT</name>
<dbReference type="OrthoDB" id="164847at2"/>
<evidence type="ECO:0008006" key="3">
    <source>
        <dbReference type="Google" id="ProtNLM"/>
    </source>
</evidence>
<sequence length="89" mass="10167">MKGVLDRFESQQKAVILIEEIQKEWVVPRSILPEGSSKNTWFTIEEQGDTFKIKGIDEKLTKEKAQSSAALLKKLRAKNTGSKFKRKSD</sequence>
<organism evidence="1 2">
    <name type="scientific">Pisciglobus halotolerans</name>
    <dbReference type="NCBI Taxonomy" id="745365"/>
    <lineage>
        <taxon>Bacteria</taxon>
        <taxon>Bacillati</taxon>
        <taxon>Bacillota</taxon>
        <taxon>Bacilli</taxon>
        <taxon>Lactobacillales</taxon>
        <taxon>Carnobacteriaceae</taxon>
    </lineage>
</organism>
<evidence type="ECO:0000313" key="1">
    <source>
        <dbReference type="EMBL" id="SFH62953.1"/>
    </source>
</evidence>
<dbReference type="Pfam" id="PF11213">
    <property type="entry name" value="DUF3006"/>
    <property type="match status" value="1"/>
</dbReference>
<dbReference type="Proteomes" id="UP000198668">
    <property type="component" value="Unassembled WGS sequence"/>
</dbReference>
<protein>
    <recommendedName>
        <fullName evidence="3">DUF3006 domain-containing protein</fullName>
    </recommendedName>
</protein>
<keyword evidence="2" id="KW-1185">Reference proteome</keyword>